<evidence type="ECO:0000313" key="1">
    <source>
        <dbReference type="EMBL" id="OGE47365.1"/>
    </source>
</evidence>
<protein>
    <submittedName>
        <fullName evidence="1">Uncharacterized protein</fullName>
    </submittedName>
</protein>
<dbReference type="EMBL" id="LXJU01000047">
    <property type="protein sequence ID" value="OGE47365.1"/>
    <property type="molecule type" value="Genomic_DNA"/>
</dbReference>
<name>A0A1F5L2D0_PENAI</name>
<sequence length="176" mass="20088">MDSPNHELDAQARPPQELLCPPLEHQDLFDIRASDQVAEQWLSPGGILPLDTHSQTLDQHFQPLVEEPRQSIKSSTEQAAGALRLYSTLCETYKTKKAESRRLEDENEALHIHNIELLEQQRALECRHAEQEALITYYGQMFDKVRGEMAGVIRDWEGPLNQATPEKFDVINEDAS</sequence>
<dbReference type="AlphaFoldDB" id="A0A1F5L2D0"/>
<reference evidence="1 2" key="1">
    <citation type="journal article" date="2016" name="Sci. Rep.">
        <title>Penicillium arizonense, a new, genome sequenced fungal species, reveals a high chemical diversity in secreted metabolites.</title>
        <authorList>
            <person name="Grijseels S."/>
            <person name="Nielsen J.C."/>
            <person name="Randelovic M."/>
            <person name="Nielsen J."/>
            <person name="Nielsen K.F."/>
            <person name="Workman M."/>
            <person name="Frisvad J.C."/>
        </authorList>
    </citation>
    <scope>NUCLEOTIDE SEQUENCE [LARGE SCALE GENOMIC DNA]</scope>
    <source>
        <strain evidence="1 2">CBS 141311</strain>
    </source>
</reference>
<dbReference type="GeneID" id="34582052"/>
<organism evidence="1 2">
    <name type="scientific">Penicillium arizonense</name>
    <dbReference type="NCBI Taxonomy" id="1835702"/>
    <lineage>
        <taxon>Eukaryota</taxon>
        <taxon>Fungi</taxon>
        <taxon>Dikarya</taxon>
        <taxon>Ascomycota</taxon>
        <taxon>Pezizomycotina</taxon>
        <taxon>Eurotiomycetes</taxon>
        <taxon>Eurotiomycetidae</taxon>
        <taxon>Eurotiales</taxon>
        <taxon>Aspergillaceae</taxon>
        <taxon>Penicillium</taxon>
    </lineage>
</organism>
<gene>
    <name evidence="1" type="ORF">PENARI_c047G09476</name>
</gene>
<dbReference type="OrthoDB" id="4323916at2759"/>
<keyword evidence="2" id="KW-1185">Reference proteome</keyword>
<evidence type="ECO:0000313" key="2">
    <source>
        <dbReference type="Proteomes" id="UP000177622"/>
    </source>
</evidence>
<comment type="caution">
    <text evidence="1">The sequence shown here is derived from an EMBL/GenBank/DDBJ whole genome shotgun (WGS) entry which is preliminary data.</text>
</comment>
<dbReference type="Proteomes" id="UP000177622">
    <property type="component" value="Unassembled WGS sequence"/>
</dbReference>
<proteinExistence type="predicted"/>
<accession>A0A1F5L2D0</accession>
<dbReference type="RefSeq" id="XP_022482824.1">
    <property type="nucleotide sequence ID" value="XM_022637318.1"/>
</dbReference>